<dbReference type="PANTHER" id="PTHR44688:SF16">
    <property type="entry name" value="DNA-BINDING TRANSCRIPTIONAL ACTIVATOR DEVR_DOSR"/>
    <property type="match status" value="1"/>
</dbReference>
<evidence type="ECO:0000256" key="1">
    <source>
        <dbReference type="ARBA" id="ARBA00023015"/>
    </source>
</evidence>
<evidence type="ECO:0000259" key="5">
    <source>
        <dbReference type="PROSITE" id="PS50043"/>
    </source>
</evidence>
<sequence>MPRKVLGIENHQRSPRKANPVHSRAIENKAITVTIKEVSVDETGQTSPPEQDSLPNTAATEPKIKAEPEAQEEALAPVEEVEGITLFSVVNSLQTGLLANLISTQTNLPCAIETTYTKRISHVSLTIVDCQGRSFDDLQSLVRSIQGHKTELRVVLLNAESESEHEELLDWPCIVGVFFDDTDQEQLTRGLNCMLNGEYWVPRRLLHHFLQKNRRAPSSRKLEIKLTKRERQILKLIKNGATNSDIAKVLEVSEHTVKSHLYNVYKKIGVRNRLEANNWVRDMDNI</sequence>
<dbReference type="InterPro" id="IPR049151">
    <property type="entry name" value="CsgD-like_REC"/>
</dbReference>
<proteinExistence type="predicted"/>
<feature type="compositionally biased region" description="Polar residues" evidence="4">
    <location>
        <begin position="42"/>
        <end position="57"/>
    </location>
</feature>
<dbReference type="GO" id="GO:0006355">
    <property type="term" value="P:regulation of DNA-templated transcription"/>
    <property type="evidence" value="ECO:0007669"/>
    <property type="project" value="InterPro"/>
</dbReference>
<dbReference type="SMART" id="SM00421">
    <property type="entry name" value="HTH_LUXR"/>
    <property type="match status" value="1"/>
</dbReference>
<reference evidence="6 7" key="1">
    <citation type="journal article" date="2022" name="IScience">
        <title>An ultrasensitive nanofiber-based assay for enzymatic hydrolysis and deep-sea microbial degradation of cellulose.</title>
        <authorList>
            <person name="Tsudome M."/>
            <person name="Tachioka M."/>
            <person name="Miyazaki M."/>
            <person name="Uchimura K."/>
            <person name="Tsuda M."/>
            <person name="Takaki Y."/>
            <person name="Deguchi S."/>
        </authorList>
    </citation>
    <scope>NUCLEOTIDE SEQUENCE [LARGE SCALE GENOMIC DNA]</scope>
    <source>
        <strain evidence="6 7">GE09</strain>
    </source>
</reference>
<evidence type="ECO:0000313" key="7">
    <source>
        <dbReference type="Proteomes" id="UP001320119"/>
    </source>
</evidence>
<dbReference type="Gene3D" id="1.10.10.10">
    <property type="entry name" value="Winged helix-like DNA-binding domain superfamily/Winged helix DNA-binding domain"/>
    <property type="match status" value="1"/>
</dbReference>
<protein>
    <submittedName>
        <fullName evidence="6">LuxR family transcriptional regulator, csgAB operon transcriptional regulatory protein</fullName>
    </submittedName>
</protein>
<keyword evidence="7" id="KW-1185">Reference proteome</keyword>
<keyword evidence="1" id="KW-0805">Transcription regulation</keyword>
<dbReference type="InterPro" id="IPR036388">
    <property type="entry name" value="WH-like_DNA-bd_sf"/>
</dbReference>
<feature type="domain" description="HTH luxR-type" evidence="5">
    <location>
        <begin position="219"/>
        <end position="284"/>
    </location>
</feature>
<dbReference type="AlphaFoldDB" id="A0AAN1WGS1"/>
<dbReference type="Proteomes" id="UP001320119">
    <property type="component" value="Chromosome"/>
</dbReference>
<dbReference type="SUPFAM" id="SSF46894">
    <property type="entry name" value="C-terminal effector domain of the bipartite response regulators"/>
    <property type="match status" value="1"/>
</dbReference>
<dbReference type="InterPro" id="IPR000792">
    <property type="entry name" value="Tscrpt_reg_LuxR_C"/>
</dbReference>
<dbReference type="GO" id="GO:0003677">
    <property type="term" value="F:DNA binding"/>
    <property type="evidence" value="ECO:0007669"/>
    <property type="project" value="UniProtKB-KW"/>
</dbReference>
<evidence type="ECO:0000256" key="3">
    <source>
        <dbReference type="ARBA" id="ARBA00023163"/>
    </source>
</evidence>
<dbReference type="CDD" id="cd06170">
    <property type="entry name" value="LuxR_C_like"/>
    <property type="match status" value="1"/>
</dbReference>
<feature type="region of interest" description="Disordered" evidence="4">
    <location>
        <begin position="1"/>
        <end position="57"/>
    </location>
</feature>
<dbReference type="Pfam" id="PF21155">
    <property type="entry name" value="VpsT-like_REC"/>
    <property type="match status" value="1"/>
</dbReference>
<name>A0AAN1WGS1_9GAMM</name>
<dbReference type="KEGG" id="marq:MARGE09_P1514"/>
<keyword evidence="3" id="KW-0804">Transcription</keyword>
<gene>
    <name evidence="6" type="ORF">MARGE09_P1514</name>
</gene>
<dbReference type="PRINTS" id="PR00038">
    <property type="entry name" value="HTHLUXR"/>
</dbReference>
<keyword evidence="2" id="KW-0238">DNA-binding</keyword>
<dbReference type="EMBL" id="AP023086">
    <property type="protein sequence ID" value="BCD97313.1"/>
    <property type="molecule type" value="Genomic_DNA"/>
</dbReference>
<dbReference type="PROSITE" id="PS50043">
    <property type="entry name" value="HTH_LUXR_2"/>
    <property type="match status" value="1"/>
</dbReference>
<dbReference type="FunFam" id="1.10.10.10:FF:000153">
    <property type="entry name" value="LuxR family transcriptional regulator"/>
    <property type="match status" value="1"/>
</dbReference>
<evidence type="ECO:0000256" key="4">
    <source>
        <dbReference type="SAM" id="MobiDB-lite"/>
    </source>
</evidence>
<dbReference type="PANTHER" id="PTHR44688">
    <property type="entry name" value="DNA-BINDING TRANSCRIPTIONAL ACTIVATOR DEVR_DOSR"/>
    <property type="match status" value="1"/>
</dbReference>
<dbReference type="PROSITE" id="PS00622">
    <property type="entry name" value="HTH_LUXR_1"/>
    <property type="match status" value="1"/>
</dbReference>
<evidence type="ECO:0000256" key="2">
    <source>
        <dbReference type="ARBA" id="ARBA00023125"/>
    </source>
</evidence>
<accession>A0AAN1WGS1</accession>
<dbReference type="Pfam" id="PF00196">
    <property type="entry name" value="GerE"/>
    <property type="match status" value="1"/>
</dbReference>
<dbReference type="InterPro" id="IPR016032">
    <property type="entry name" value="Sig_transdc_resp-reg_C-effctor"/>
</dbReference>
<organism evidence="6 7">
    <name type="scientific">Marinagarivorans cellulosilyticus</name>
    <dbReference type="NCBI Taxonomy" id="2721545"/>
    <lineage>
        <taxon>Bacteria</taxon>
        <taxon>Pseudomonadati</taxon>
        <taxon>Pseudomonadota</taxon>
        <taxon>Gammaproteobacteria</taxon>
        <taxon>Cellvibrionales</taxon>
        <taxon>Cellvibrionaceae</taxon>
        <taxon>Marinagarivorans</taxon>
    </lineage>
</organism>
<evidence type="ECO:0000313" key="6">
    <source>
        <dbReference type="EMBL" id="BCD97313.1"/>
    </source>
</evidence>
<dbReference type="Gene3D" id="3.40.50.2300">
    <property type="match status" value="1"/>
</dbReference>